<dbReference type="Pfam" id="PF08487">
    <property type="entry name" value="VIT"/>
    <property type="match status" value="1"/>
</dbReference>
<organism evidence="2 3">
    <name type="scientific">Leptospira weilii str. Ecochallenge</name>
    <dbReference type="NCBI Taxonomy" id="1049986"/>
    <lineage>
        <taxon>Bacteria</taxon>
        <taxon>Pseudomonadati</taxon>
        <taxon>Spirochaetota</taxon>
        <taxon>Spirochaetia</taxon>
        <taxon>Leptospirales</taxon>
        <taxon>Leptospiraceae</taxon>
        <taxon>Leptospira</taxon>
    </lineage>
</organism>
<evidence type="ECO:0000313" key="2">
    <source>
        <dbReference type="EMBL" id="EMY13463.1"/>
    </source>
</evidence>
<dbReference type="EMBL" id="AHMI02000236">
    <property type="protein sequence ID" value="EMY13463.1"/>
    <property type="molecule type" value="Genomic_DNA"/>
</dbReference>
<protein>
    <recommendedName>
        <fullName evidence="1">VIT domain-containing protein</fullName>
    </recommendedName>
</protein>
<dbReference type="AlphaFoldDB" id="N1TYX6"/>
<proteinExistence type="predicted"/>
<dbReference type="Proteomes" id="UP000012249">
    <property type="component" value="Unassembled WGS sequence"/>
</dbReference>
<comment type="caution">
    <text evidence="2">The sequence shown here is derived from an EMBL/GenBank/DDBJ whole genome shotgun (WGS) entry which is preliminary data.</text>
</comment>
<feature type="domain" description="VIT" evidence="1">
    <location>
        <begin position="116"/>
        <end position="258"/>
    </location>
</feature>
<evidence type="ECO:0000259" key="1">
    <source>
        <dbReference type="PROSITE" id="PS51468"/>
    </source>
</evidence>
<dbReference type="InterPro" id="IPR031005">
    <property type="entry name" value="Sorted_by_XrtN"/>
</dbReference>
<evidence type="ECO:0000313" key="3">
    <source>
        <dbReference type="Proteomes" id="UP000012249"/>
    </source>
</evidence>
<sequence length="661" mass="74965">MLIAYSTYYFIQWSHTETILTKLEVVSENNQIDGDLPDWIQKASRLRVNHVTEMALQPDRRSQVSLFAAQSQFDPFAYFASKGFLTFSFSGRSLSETRITGDEAGKMLHLLFGKSHSYLDRLWRGHSLITTDIDSHIQIHPELRVSYTETTLSIYNENSSSHSWIGLGSWTSPPEEAIYTITVPPGSICTKLSLWINGEERPARLTFRTTARNAYKQIVGMERRDPSYVEWLDGNRLRLRVFPVTPENYRMVRIGIVSPLKAGNATVKGKETLSYERIRFEGPVSDFADQTVNVDLFSKAPIELSISGISLKEKVVSDSQVRQWTGSAGFKDWFFSFPATPPQGTILVSGVTYNVLPEQTELVQFEPDTIIVALNTSLSRAQWKNVVKKMYEFQIPIVILTNKWFQTNDLKKAERYLEECEIPAFNLFPLHFNKTLSTTKVLRGNRPLWVVTGENQSVPLGELRNSVHFSKMQTSAAERSESVKIAILNGKHSEYVASLIDLNQVVSVAENEKDILDILRNQQIRLPIEKEGIVSLPYAKLTLEKSNQTSIERPGSDLLVRMLIQRKIMKQLGKRFFDRDLENKDLVDLAQDAMVVSPVSTLIVLETPNDYKRFGIKANKSALGQSKLEAPGAVPEPGEWLLLVCITLGLIAYFKLRRKFA</sequence>
<name>N1TYX6_9LEPT</name>
<gene>
    <name evidence="2" type="ORF">LEP1GSC043_2036</name>
</gene>
<accession>N1TYX6</accession>
<dbReference type="InterPro" id="IPR013694">
    <property type="entry name" value="VIT"/>
</dbReference>
<dbReference type="NCBIfam" id="TIGR04477">
    <property type="entry name" value="sorted_by_XrtN"/>
    <property type="match status" value="1"/>
</dbReference>
<reference evidence="2 3" key="1">
    <citation type="submission" date="2013-02" db="EMBL/GenBank/DDBJ databases">
        <authorList>
            <person name="Harkins D.M."/>
            <person name="Durkin A.S."/>
            <person name="Brinkac L.M."/>
            <person name="Haft D.H."/>
            <person name="Selengut J.D."/>
            <person name="Sanka R."/>
            <person name="DePew J."/>
            <person name="Purushe J."/>
            <person name="Haake D.A."/>
            <person name="Matsunaga J."/>
            <person name="Vinetz J.M."/>
            <person name="Sutton G.G."/>
            <person name="Nierman W.C."/>
            <person name="Fouts D.E."/>
        </authorList>
    </citation>
    <scope>NUCLEOTIDE SEQUENCE [LARGE SCALE GENOMIC DNA]</scope>
    <source>
        <strain evidence="2 3">Ecochallenge</strain>
    </source>
</reference>
<dbReference type="PROSITE" id="PS51468">
    <property type="entry name" value="VIT"/>
    <property type="match status" value="1"/>
</dbReference>